<feature type="domain" description="RFX-type winged-helix" evidence="6">
    <location>
        <begin position="355"/>
        <end position="431"/>
    </location>
</feature>
<name>A0A9P7V3J3_9AGAR</name>
<sequence>MTGSHERTPEATAMTSFMRPAQIPQHGQLAQQQPPRLMPNVVDDYERWYTEPVSNNRMTLSLRSGIDSEIGWALDRLCRLCYNEQFSLRSIPGLMDALFEWPEWFVREGYKEAEFTSTNIFAPSLTAVRRRRHALESLFVLRNSSLLDQNSDDLVQHSRTTPLIINALHNLNPELDDHHEFTLHCIDLFLSVGANYTLPSPSAPPKKNILQPLLQILSTSSNRTLIISTFSAVTLIFSNPHNTPYLTSDSPALEAAIRYLPLLGDKPLLDASLNYLLLHLSNTSMLRAFMLHSAMPSVLKILVNLLVIEQVEESVTLDITGTVHTVPSTVYATHDHELTSAELDSLVDTPEPQRCYDWMKIMFVSKNDGELTQVDFWNYYKDTFSPFADKYPLLVASDVIKNVNFVFPHAQAMVIPGPPQRFIVRGVDRRKDTVVAERLKCHWDRSQCPHPVFTSHNDLCKHLLAHLDSTEDSSTDCGCLWSSCPRAGLTKKNLRSHVLTHLWSPQSPDKHPSQSDTITLSSPNAPYPIPKPTTRPPPAPRSTVINYKRPAVDPPSSSLTALLCIRILFRSSFTSTEAAPKVDADHFGFPGVVEDSEGTDIIESTDTDSEGRRRGRKAFTTVRVLLEKVQIKDEVLNGWIGEMVDAGLTGMLQSE</sequence>
<keyword evidence="2" id="KW-0805">Transcription regulation</keyword>
<dbReference type="RefSeq" id="XP_043016072.1">
    <property type="nucleotide sequence ID" value="XM_043147363.1"/>
</dbReference>
<dbReference type="InterPro" id="IPR052406">
    <property type="entry name" value="Chromatin_Remodeling_Comp"/>
</dbReference>
<evidence type="ECO:0000256" key="4">
    <source>
        <dbReference type="ARBA" id="ARBA00023242"/>
    </source>
</evidence>
<feature type="compositionally biased region" description="Pro residues" evidence="5">
    <location>
        <begin position="525"/>
        <end position="540"/>
    </location>
</feature>
<dbReference type="GeneID" id="66070508"/>
<dbReference type="KEGG" id="more:E1B28_001432"/>
<comment type="caution">
    <text evidence="7">The sequence shown here is derived from an EMBL/GenBank/DDBJ whole genome shotgun (WGS) entry which is preliminary data.</text>
</comment>
<dbReference type="GO" id="GO:0003677">
    <property type="term" value="F:DNA binding"/>
    <property type="evidence" value="ECO:0007669"/>
    <property type="project" value="InterPro"/>
</dbReference>
<dbReference type="InterPro" id="IPR016024">
    <property type="entry name" value="ARM-type_fold"/>
</dbReference>
<protein>
    <recommendedName>
        <fullName evidence="6">RFX-type winged-helix domain-containing protein</fullName>
    </recommendedName>
</protein>
<dbReference type="AlphaFoldDB" id="A0A9P7V3J3"/>
<dbReference type="PROSITE" id="PS51526">
    <property type="entry name" value="RFX_DBD"/>
    <property type="match status" value="1"/>
</dbReference>
<feature type="compositionally biased region" description="Polar residues" evidence="5">
    <location>
        <begin position="514"/>
        <end position="524"/>
    </location>
</feature>
<evidence type="ECO:0000313" key="7">
    <source>
        <dbReference type="EMBL" id="KAG7099602.1"/>
    </source>
</evidence>
<evidence type="ECO:0000256" key="1">
    <source>
        <dbReference type="ARBA" id="ARBA00022853"/>
    </source>
</evidence>
<dbReference type="SUPFAM" id="SSF48371">
    <property type="entry name" value="ARM repeat"/>
    <property type="match status" value="1"/>
</dbReference>
<keyword evidence="3" id="KW-0804">Transcription</keyword>
<dbReference type="GO" id="GO:0006355">
    <property type="term" value="P:regulation of DNA-templated transcription"/>
    <property type="evidence" value="ECO:0007669"/>
    <property type="project" value="InterPro"/>
</dbReference>
<proteinExistence type="predicted"/>
<dbReference type="Proteomes" id="UP001049176">
    <property type="component" value="Chromosome 1"/>
</dbReference>
<dbReference type="EMBL" id="CM032181">
    <property type="protein sequence ID" value="KAG7099602.1"/>
    <property type="molecule type" value="Genomic_DNA"/>
</dbReference>
<feature type="region of interest" description="Disordered" evidence="5">
    <location>
        <begin position="503"/>
        <end position="541"/>
    </location>
</feature>
<accession>A0A9P7V3J3</accession>
<evidence type="ECO:0000256" key="3">
    <source>
        <dbReference type="ARBA" id="ARBA00023163"/>
    </source>
</evidence>
<dbReference type="OrthoDB" id="338531at2759"/>
<evidence type="ECO:0000256" key="2">
    <source>
        <dbReference type="ARBA" id="ARBA00023015"/>
    </source>
</evidence>
<evidence type="ECO:0000313" key="8">
    <source>
        <dbReference type="Proteomes" id="UP001049176"/>
    </source>
</evidence>
<evidence type="ECO:0000259" key="6">
    <source>
        <dbReference type="PROSITE" id="PS51526"/>
    </source>
</evidence>
<dbReference type="PANTHER" id="PTHR22970">
    <property type="entry name" value="AT-RICH INTERACTIVE DOMAIN-CONTAINING PROTEIN 2"/>
    <property type="match status" value="1"/>
</dbReference>
<reference evidence="7" key="1">
    <citation type="journal article" date="2021" name="Genome Biol. Evol.">
        <title>The assembled and annotated genome of the fairy-ring fungus Marasmius oreades.</title>
        <authorList>
            <person name="Hiltunen M."/>
            <person name="Ament-Velasquez S.L."/>
            <person name="Johannesson H."/>
        </authorList>
    </citation>
    <scope>NUCLEOTIDE SEQUENCE</scope>
    <source>
        <strain evidence="7">03SP1</strain>
    </source>
</reference>
<keyword evidence="1" id="KW-0156">Chromatin regulator</keyword>
<dbReference type="PANTHER" id="PTHR22970:SF14">
    <property type="entry name" value="AT-RICH INTERACTIVE DOMAIN-CONTAINING PROTEIN 2"/>
    <property type="match status" value="1"/>
</dbReference>
<organism evidence="7 8">
    <name type="scientific">Marasmius oreades</name>
    <name type="common">fairy-ring Marasmius</name>
    <dbReference type="NCBI Taxonomy" id="181124"/>
    <lineage>
        <taxon>Eukaryota</taxon>
        <taxon>Fungi</taxon>
        <taxon>Dikarya</taxon>
        <taxon>Basidiomycota</taxon>
        <taxon>Agaricomycotina</taxon>
        <taxon>Agaricomycetes</taxon>
        <taxon>Agaricomycetidae</taxon>
        <taxon>Agaricales</taxon>
        <taxon>Marasmiineae</taxon>
        <taxon>Marasmiaceae</taxon>
        <taxon>Marasmius</taxon>
    </lineage>
</organism>
<keyword evidence="4" id="KW-0539">Nucleus</keyword>
<dbReference type="GO" id="GO:0016586">
    <property type="term" value="C:RSC-type complex"/>
    <property type="evidence" value="ECO:0007669"/>
    <property type="project" value="TreeGrafter"/>
</dbReference>
<keyword evidence="8" id="KW-1185">Reference proteome</keyword>
<evidence type="ECO:0000256" key="5">
    <source>
        <dbReference type="SAM" id="MobiDB-lite"/>
    </source>
</evidence>
<dbReference type="GO" id="GO:0006325">
    <property type="term" value="P:chromatin organization"/>
    <property type="evidence" value="ECO:0007669"/>
    <property type="project" value="UniProtKB-KW"/>
</dbReference>
<dbReference type="InterPro" id="IPR003150">
    <property type="entry name" value="DNA-bd_RFX"/>
</dbReference>
<gene>
    <name evidence="7" type="ORF">E1B28_001432</name>
</gene>